<evidence type="ECO:0000256" key="9">
    <source>
        <dbReference type="ARBA" id="ARBA00023033"/>
    </source>
</evidence>
<evidence type="ECO:0000256" key="7">
    <source>
        <dbReference type="ARBA" id="ARBA00023002"/>
    </source>
</evidence>
<dbReference type="GO" id="GO:0005576">
    <property type="term" value="C:extracellular region"/>
    <property type="evidence" value="ECO:0007669"/>
    <property type="project" value="UniProtKB-SubCell"/>
</dbReference>
<organism evidence="18 19">
    <name type="scientific">Mycena indigotica</name>
    <dbReference type="NCBI Taxonomy" id="2126181"/>
    <lineage>
        <taxon>Eukaryota</taxon>
        <taxon>Fungi</taxon>
        <taxon>Dikarya</taxon>
        <taxon>Basidiomycota</taxon>
        <taxon>Agaricomycotina</taxon>
        <taxon>Agaricomycetes</taxon>
        <taxon>Agaricomycetidae</taxon>
        <taxon>Agaricales</taxon>
        <taxon>Marasmiineae</taxon>
        <taxon>Mycenaceae</taxon>
        <taxon>Mycena</taxon>
    </lineage>
</organism>
<proteinExistence type="inferred from homology"/>
<comment type="subcellular location">
    <subcellularLocation>
        <location evidence="2">Secreted</location>
    </subcellularLocation>
</comment>
<reference evidence="18" key="1">
    <citation type="submission" date="2020-05" db="EMBL/GenBank/DDBJ databases">
        <title>Mycena genomes resolve the evolution of fungal bioluminescence.</title>
        <authorList>
            <person name="Tsai I.J."/>
        </authorList>
    </citation>
    <scope>NUCLEOTIDE SEQUENCE</scope>
    <source>
        <strain evidence="18">171206Taipei</strain>
    </source>
</reference>
<keyword evidence="12" id="KW-0624">Polysaccharide degradation</keyword>
<keyword evidence="8" id="KW-0186">Copper</keyword>
<dbReference type="PANTHER" id="PTHR33353">
    <property type="entry name" value="PUTATIVE (AFU_ORTHOLOGUE AFUA_1G12560)-RELATED"/>
    <property type="match status" value="1"/>
</dbReference>
<keyword evidence="3" id="KW-0964">Secreted</keyword>
<evidence type="ECO:0000256" key="1">
    <source>
        <dbReference type="ARBA" id="ARBA00001973"/>
    </source>
</evidence>
<dbReference type="Pfam" id="PF03443">
    <property type="entry name" value="AA9"/>
    <property type="match status" value="1"/>
</dbReference>
<evidence type="ECO:0000256" key="12">
    <source>
        <dbReference type="ARBA" id="ARBA00023326"/>
    </source>
</evidence>
<sequence>MQSIVAAALVLVTAPLVVGHGQVNRVTAGSNSNKGPNQYWSGDAANGKTVTRLMYKSSAPAYVLFGDFDKNSKMSCEASSKAPAPKTLKVSAGESITVYWEGATPELKGKGGTGGLTAYNPWVHAMGFVFDYITSCKGDCTSFDATNAGWTKIAHAGLDMSQTISSSLRQTMKGKPEAYFPKSGPGLWGMAKLVQDGSKWTIRVPPSLKNGQYMIRHELAAVHNPKTSNPTSGPQLYIACIQLEVVNGGQTSLPEGTQAGKLYLTNGAFANTDVYNGAFNPNNVKIPGPAVWDGATAGKRDTIPISNSTLEVEERNAITKRDAAARRAHMAARSH</sequence>
<comment type="catalytic activity">
    <reaction evidence="14">
        <text>[(1-&gt;4)-beta-D-glucosyl]n+m + reduced acceptor + O2 = 4-dehydro-beta-D-glucosyl-[(1-&gt;4)-beta-D-glucosyl]n-1 + [(1-&gt;4)-beta-D-glucosyl]m + acceptor + H2O.</text>
        <dbReference type="EC" id="1.14.99.56"/>
    </reaction>
</comment>
<keyword evidence="4" id="KW-0479">Metal-binding</keyword>
<keyword evidence="5 16" id="KW-0732">Signal</keyword>
<evidence type="ECO:0000256" key="11">
    <source>
        <dbReference type="ARBA" id="ARBA00023277"/>
    </source>
</evidence>
<evidence type="ECO:0000256" key="4">
    <source>
        <dbReference type="ARBA" id="ARBA00022723"/>
    </source>
</evidence>
<dbReference type="GO" id="GO:0030245">
    <property type="term" value="P:cellulose catabolic process"/>
    <property type="evidence" value="ECO:0007669"/>
    <property type="project" value="UniProtKB-KW"/>
</dbReference>
<dbReference type="Gene3D" id="2.70.50.70">
    <property type="match status" value="1"/>
</dbReference>
<dbReference type="PANTHER" id="PTHR33353:SF10">
    <property type="entry name" value="ENDO-BETA-1,4-GLUCANASE D"/>
    <property type="match status" value="1"/>
</dbReference>
<keyword evidence="7" id="KW-0560">Oxidoreductase</keyword>
<keyword evidence="19" id="KW-1185">Reference proteome</keyword>
<evidence type="ECO:0000259" key="17">
    <source>
        <dbReference type="Pfam" id="PF03443"/>
    </source>
</evidence>
<comment type="similarity">
    <text evidence="13">Belongs to the polysaccharide monooxygenase AA9 family.</text>
</comment>
<comment type="caution">
    <text evidence="18">The sequence shown here is derived from an EMBL/GenBank/DDBJ whole genome shotgun (WGS) entry which is preliminary data.</text>
</comment>
<feature type="domain" description="Auxiliary Activity family 9 catalytic" evidence="17">
    <location>
        <begin position="20"/>
        <end position="276"/>
    </location>
</feature>
<evidence type="ECO:0000256" key="8">
    <source>
        <dbReference type="ARBA" id="ARBA00023008"/>
    </source>
</evidence>
<dbReference type="EMBL" id="JACAZF010000017">
    <property type="protein sequence ID" value="KAF7289324.1"/>
    <property type="molecule type" value="Genomic_DNA"/>
</dbReference>
<feature type="signal peptide" evidence="16">
    <location>
        <begin position="1"/>
        <end position="19"/>
    </location>
</feature>
<keyword evidence="6" id="KW-0136">Cellulose degradation</keyword>
<dbReference type="RefSeq" id="XP_037213355.1">
    <property type="nucleotide sequence ID" value="XM_037370354.1"/>
</dbReference>
<protein>
    <recommendedName>
        <fullName evidence="15">lytic cellulose monooxygenase (C4-dehydrogenating)</fullName>
        <ecNumber evidence="15">1.14.99.56</ecNumber>
    </recommendedName>
</protein>
<dbReference type="InterPro" id="IPR005103">
    <property type="entry name" value="AA9_LPMO"/>
</dbReference>
<evidence type="ECO:0000256" key="3">
    <source>
        <dbReference type="ARBA" id="ARBA00022525"/>
    </source>
</evidence>
<evidence type="ECO:0000256" key="10">
    <source>
        <dbReference type="ARBA" id="ARBA00023157"/>
    </source>
</evidence>
<accession>A0A8H6RXV4</accession>
<evidence type="ECO:0000256" key="5">
    <source>
        <dbReference type="ARBA" id="ARBA00022729"/>
    </source>
</evidence>
<evidence type="ECO:0000256" key="14">
    <source>
        <dbReference type="ARBA" id="ARBA00045077"/>
    </source>
</evidence>
<evidence type="ECO:0000313" key="18">
    <source>
        <dbReference type="EMBL" id="KAF7289324.1"/>
    </source>
</evidence>
<dbReference type="Proteomes" id="UP000636479">
    <property type="component" value="Unassembled WGS sequence"/>
</dbReference>
<evidence type="ECO:0000256" key="13">
    <source>
        <dbReference type="ARBA" id="ARBA00044502"/>
    </source>
</evidence>
<dbReference type="GO" id="GO:0004497">
    <property type="term" value="F:monooxygenase activity"/>
    <property type="evidence" value="ECO:0007669"/>
    <property type="project" value="UniProtKB-KW"/>
</dbReference>
<name>A0A8H6RXV4_9AGAR</name>
<evidence type="ECO:0000256" key="16">
    <source>
        <dbReference type="SAM" id="SignalP"/>
    </source>
</evidence>
<keyword evidence="9" id="KW-0503">Monooxygenase</keyword>
<keyword evidence="11" id="KW-0119">Carbohydrate metabolism</keyword>
<evidence type="ECO:0000256" key="2">
    <source>
        <dbReference type="ARBA" id="ARBA00004613"/>
    </source>
</evidence>
<dbReference type="GeneID" id="59352870"/>
<comment type="cofactor">
    <cofactor evidence="1">
        <name>Cu(2+)</name>
        <dbReference type="ChEBI" id="CHEBI:29036"/>
    </cofactor>
</comment>
<dbReference type="OrthoDB" id="4849160at2759"/>
<gene>
    <name evidence="18" type="ORF">MIND_01394300</name>
</gene>
<evidence type="ECO:0000256" key="6">
    <source>
        <dbReference type="ARBA" id="ARBA00023001"/>
    </source>
</evidence>
<keyword evidence="10" id="KW-1015">Disulfide bond</keyword>
<evidence type="ECO:0000313" key="19">
    <source>
        <dbReference type="Proteomes" id="UP000636479"/>
    </source>
</evidence>
<dbReference type="EC" id="1.14.99.56" evidence="15"/>
<dbReference type="AlphaFoldDB" id="A0A8H6RXV4"/>
<dbReference type="InterPro" id="IPR049892">
    <property type="entry name" value="AA9"/>
</dbReference>
<dbReference type="GO" id="GO:0046872">
    <property type="term" value="F:metal ion binding"/>
    <property type="evidence" value="ECO:0007669"/>
    <property type="project" value="UniProtKB-KW"/>
</dbReference>
<evidence type="ECO:0000256" key="15">
    <source>
        <dbReference type="ARBA" id="ARBA00047174"/>
    </source>
</evidence>
<feature type="chain" id="PRO_5034948945" description="lytic cellulose monooxygenase (C4-dehydrogenating)" evidence="16">
    <location>
        <begin position="20"/>
        <end position="335"/>
    </location>
</feature>